<keyword evidence="6" id="KW-1185">Reference proteome</keyword>
<reference evidence="7" key="2">
    <citation type="submission" date="2025-08" db="UniProtKB">
        <authorList>
            <consortium name="RefSeq"/>
        </authorList>
    </citation>
    <scope>IDENTIFICATION</scope>
    <source>
        <strain evidence="7">S238N-H82</strain>
        <tissue evidence="7">Testes</tissue>
    </source>
</reference>
<dbReference type="RefSeq" id="XP_035674339.1">
    <property type="nucleotide sequence ID" value="XM_035818446.1"/>
</dbReference>
<dbReference type="InterPro" id="IPR035979">
    <property type="entry name" value="RBD_domain_sf"/>
</dbReference>
<dbReference type="PROSITE" id="PS50102">
    <property type="entry name" value="RRM"/>
    <property type="match status" value="1"/>
</dbReference>
<feature type="region of interest" description="Disordered" evidence="4">
    <location>
        <begin position="172"/>
        <end position="192"/>
    </location>
</feature>
<evidence type="ECO:0000256" key="4">
    <source>
        <dbReference type="SAM" id="MobiDB-lite"/>
    </source>
</evidence>
<accession>A0A9J7L399</accession>
<dbReference type="InterPro" id="IPR012677">
    <property type="entry name" value="Nucleotide-bd_a/b_plait_sf"/>
</dbReference>
<evidence type="ECO:0000256" key="1">
    <source>
        <dbReference type="ARBA" id="ARBA00022884"/>
    </source>
</evidence>
<evidence type="ECO:0000256" key="3">
    <source>
        <dbReference type="SAM" id="Coils"/>
    </source>
</evidence>
<proteinExistence type="predicted"/>
<evidence type="ECO:0000259" key="5">
    <source>
        <dbReference type="PROSITE" id="PS50102"/>
    </source>
</evidence>
<feature type="region of interest" description="Disordered" evidence="4">
    <location>
        <begin position="110"/>
        <end position="139"/>
    </location>
</feature>
<dbReference type="SMART" id="SM00360">
    <property type="entry name" value="RRM"/>
    <property type="match status" value="1"/>
</dbReference>
<dbReference type="Pfam" id="PF00076">
    <property type="entry name" value="RRM_1"/>
    <property type="match status" value="1"/>
</dbReference>
<organism evidence="6 7">
    <name type="scientific">Branchiostoma floridae</name>
    <name type="common">Florida lancelet</name>
    <name type="synonym">Amphioxus</name>
    <dbReference type="NCBI Taxonomy" id="7739"/>
    <lineage>
        <taxon>Eukaryota</taxon>
        <taxon>Metazoa</taxon>
        <taxon>Chordata</taxon>
        <taxon>Cephalochordata</taxon>
        <taxon>Leptocardii</taxon>
        <taxon>Amphioxiformes</taxon>
        <taxon>Branchiostomatidae</taxon>
        <taxon>Branchiostoma</taxon>
    </lineage>
</organism>
<dbReference type="GO" id="GO:0003723">
    <property type="term" value="F:RNA binding"/>
    <property type="evidence" value="ECO:0007669"/>
    <property type="project" value="UniProtKB-UniRule"/>
</dbReference>
<dbReference type="Gene3D" id="3.30.70.330">
    <property type="match status" value="1"/>
</dbReference>
<dbReference type="AlphaFoldDB" id="A0A9J7L399"/>
<feature type="domain" description="RRM" evidence="5">
    <location>
        <begin position="194"/>
        <end position="272"/>
    </location>
</feature>
<evidence type="ECO:0000256" key="2">
    <source>
        <dbReference type="PROSITE-ProRule" id="PRU00176"/>
    </source>
</evidence>
<dbReference type="PANTHER" id="PTHR48027">
    <property type="entry name" value="HETEROGENEOUS NUCLEAR RIBONUCLEOPROTEIN 87F-RELATED"/>
    <property type="match status" value="1"/>
</dbReference>
<dbReference type="InterPro" id="IPR000504">
    <property type="entry name" value="RRM_dom"/>
</dbReference>
<dbReference type="SUPFAM" id="SSF54928">
    <property type="entry name" value="RNA-binding domain, RBD"/>
    <property type="match status" value="1"/>
</dbReference>
<dbReference type="GeneID" id="118414413"/>
<dbReference type="InterPro" id="IPR052462">
    <property type="entry name" value="SLIRP/GR-RBP-like"/>
</dbReference>
<gene>
    <name evidence="7" type="primary">LOC118414413</name>
</gene>
<keyword evidence="3" id="KW-0175">Coiled coil</keyword>
<feature type="coiled-coil region" evidence="3">
    <location>
        <begin position="7"/>
        <end position="62"/>
    </location>
</feature>
<keyword evidence="1 2" id="KW-0694">RNA-binding</keyword>
<dbReference type="Proteomes" id="UP000001554">
    <property type="component" value="Chromosome 4"/>
</dbReference>
<protein>
    <submittedName>
        <fullName evidence="7">Transformer-2 protein homolog beta-like isoform X2</fullName>
    </submittedName>
</protein>
<name>A0A9J7L399_BRAFL</name>
<evidence type="ECO:0000313" key="7">
    <source>
        <dbReference type="RefSeq" id="XP_035674339.1"/>
    </source>
</evidence>
<sequence length="342" mass="39772">MQKPTESLEEEREILKYLKKLNEANKEIEERDKMLAELKADKEKEEIEIKNLRQEFNRVNKKRIDSEEGAKKKIGEQEKMISKLLWENQQLKQTENEYKNLQGIFETLKESRKEAEVQREKETTEKAEQGAKQQQDKLNAEVQIEKEKRKEALKNAEQLRVELEALKAQKNREVQADQGGEPNQSSPPQGYEPDKLFVVGLSWGTSEASLCQAFSRFGTVTECKVIRDHWTGRSRGFGFVKFSAPSEADVARKDMHFQHLDGRTIRVDYAKYRFGSAASNERYTCRNYSGLGRSHYNSGKSSYYNSGYVRDSYYGHRGGNYHDNYRSYYSDEYESNHGGGDY</sequence>
<evidence type="ECO:0000313" key="6">
    <source>
        <dbReference type="Proteomes" id="UP000001554"/>
    </source>
</evidence>
<reference evidence="6" key="1">
    <citation type="journal article" date="2020" name="Nat. Ecol. Evol.">
        <title>Deeply conserved synteny resolves early events in vertebrate evolution.</title>
        <authorList>
            <person name="Simakov O."/>
            <person name="Marletaz F."/>
            <person name="Yue J.X."/>
            <person name="O'Connell B."/>
            <person name="Jenkins J."/>
            <person name="Brandt A."/>
            <person name="Calef R."/>
            <person name="Tung C.H."/>
            <person name="Huang T.K."/>
            <person name="Schmutz J."/>
            <person name="Satoh N."/>
            <person name="Yu J.K."/>
            <person name="Putnam N.H."/>
            <person name="Green R.E."/>
            <person name="Rokhsar D.S."/>
        </authorList>
    </citation>
    <scope>NUCLEOTIDE SEQUENCE [LARGE SCALE GENOMIC DNA]</scope>
    <source>
        <strain evidence="6">S238N-H82</strain>
    </source>
</reference>